<gene>
    <name evidence="2" type="ORF">CVLEPA_LOCUS11118</name>
</gene>
<feature type="compositionally biased region" description="Polar residues" evidence="1">
    <location>
        <begin position="423"/>
        <end position="432"/>
    </location>
</feature>
<comment type="caution">
    <text evidence="2">The sequence shown here is derived from an EMBL/GenBank/DDBJ whole genome shotgun (WGS) entry which is preliminary data.</text>
</comment>
<feature type="compositionally biased region" description="Polar residues" evidence="1">
    <location>
        <begin position="1029"/>
        <end position="1041"/>
    </location>
</feature>
<keyword evidence="3" id="KW-1185">Reference proteome</keyword>
<feature type="region of interest" description="Disordered" evidence="1">
    <location>
        <begin position="715"/>
        <end position="751"/>
    </location>
</feature>
<evidence type="ECO:0000313" key="2">
    <source>
        <dbReference type="EMBL" id="CAK8680881.1"/>
    </source>
</evidence>
<reference evidence="2 3" key="1">
    <citation type="submission" date="2024-02" db="EMBL/GenBank/DDBJ databases">
        <authorList>
            <person name="Daric V."/>
            <person name="Darras S."/>
        </authorList>
    </citation>
    <scope>NUCLEOTIDE SEQUENCE [LARGE SCALE GENOMIC DNA]</scope>
</reference>
<feature type="compositionally biased region" description="Basic and acidic residues" evidence="1">
    <location>
        <begin position="279"/>
        <end position="292"/>
    </location>
</feature>
<feature type="compositionally biased region" description="Polar residues" evidence="1">
    <location>
        <begin position="125"/>
        <end position="136"/>
    </location>
</feature>
<accession>A0ABP0FNG4</accession>
<sequence length="1424" mass="155604">MADRIIAALDYLDAHTEIVLQKSKHRCLGDIDAKYDVIDPTELPFQPVIKNNLMLSGTTRTNISREKTIEQIVDEDREKIVQSAQRTRSAISRKTNPQSRPQTSLSNASGFLSNGNRRQNHRLTSRATSSCASQTSVKKLSFTQPGVEVGPSDARDDVMQEIANKPLTHNPSLVKSRSAPARSRTAPHALAHRVSIGCRSMTSLKHSRPLRDGLKRAQTARDKYETKAGPFAKVKVSSSDMWVVSDSTPASYFNGDLLGESENEGARKTTNWEEAADAVPREEKKSRPRYERQLGAPPQFGPSQQWYTFAGKDPTKQRPILTSFADDSGSDYYNIESKVSERVLTQLQASPGMRIGINGQVVSKSMKVAKKAGEKDKFKGSESEDDGYSGSNKQESKNEDDEIKSDSKSSQNDDDKEFRNSSDQDNISNHDVITNEEEDRHFSLLRYIGVPRGENPYVTHTSSEATSTSGDVVSLFKSVCKNGKASVATEEGDEAVWKILEGTSSTLWLSKQRWRELREEMVRRKAKRIALHDAPGPLSWRDQLKKMGGRVVEGKTKEEESDQKGTNTSVPVIFHKLMDFDHLPPGFVHVTANGYRPHSSVTNVDRDLDLSPPSKGFQPSVGASPRTVKSAHVTGTDHATSFPPRPFTSHFELRKSAGGNRDSKSELELADLLRVARDSLPLPSNKSNIVSNNKVEGDAKLDDVSNEELEALREEATSSMKMMGGEEVAEKRRSDPGDENEAEKAHRRKPERTVTLNSLPMKAGATIATVDIRPSVPKSSMPVGSLNLKALSESCNISNGTNPPSPPLRIAMATNSSGTPPNSVINGTRAGMSAPANSPKTSPHHAAYFKRSPRVESHTHSSYDQNHTGRQSTKSGSWVTRSPGSSPRSNLIHLNNGSSLPRKSSGRASGGFMASPLTGRPANKHRMNGGKLSSANDKALRANIQIDRSKTEPHDHVSQAGFIQISRSLRVPPQKPSSEAAGTGSKVYDSYMRELNSREGSGKNGFSVNPLMGKSLGGTSGKVAPDRTNFPTPSQGGSNATMLGGKYQSFSAPPVRRSGQLGEREQAINKDAGALQGIRSNVPSSVLPLGLQGDPVRLNLDKNIHVIYRDLGIPKKSSRSSLSGSAIQSRTSFEAADGGGKTAGVKSHPNSAKSRASTRSLFRDDRSLVLSIPTAAPTPDLDNHVNDITCDQHNGEEITNLELEATLASNSEVKIEPVLNESKVIDDPLEEEETNPRDAPEKQTQASHEVVDSGTQWSPHEAIHRTAGISPDRADEEESKHLKETNNDKIPDVETAPSDDQHALEIKESIKNDSAENFHPEKNDFGEKCDVTLEALLKPDSDIKMNEDKKVDAEAKEETEKKDPEDAKNIEEEEEEETQRVQRSMSDSQLNNMDAAAGERDVPNDEDVTVRGVTKVTVNIPDKT</sequence>
<protein>
    <submittedName>
        <fullName evidence="2">Uncharacterized protein</fullName>
    </submittedName>
</protein>
<dbReference type="Proteomes" id="UP001642483">
    <property type="component" value="Unassembled WGS sequence"/>
</dbReference>
<dbReference type="EMBL" id="CAWYQH010000079">
    <property type="protein sequence ID" value="CAK8680881.1"/>
    <property type="molecule type" value="Genomic_DNA"/>
</dbReference>
<feature type="compositionally biased region" description="Polar residues" evidence="1">
    <location>
        <begin position="814"/>
        <end position="826"/>
    </location>
</feature>
<feature type="region of interest" description="Disordered" evidence="1">
    <location>
        <begin position="372"/>
        <end position="435"/>
    </location>
</feature>
<feature type="region of interest" description="Disordered" evidence="1">
    <location>
        <begin position="169"/>
        <end position="189"/>
    </location>
</feature>
<evidence type="ECO:0000313" key="3">
    <source>
        <dbReference type="Proteomes" id="UP001642483"/>
    </source>
</evidence>
<feature type="compositionally biased region" description="Polar residues" evidence="1">
    <location>
        <begin position="1242"/>
        <end position="1258"/>
    </location>
</feature>
<feature type="compositionally biased region" description="Polar residues" evidence="1">
    <location>
        <begin position="1148"/>
        <end position="1160"/>
    </location>
</feature>
<feature type="compositionally biased region" description="Polar residues" evidence="1">
    <location>
        <begin position="1381"/>
        <end position="1392"/>
    </location>
</feature>
<feature type="compositionally biased region" description="Polar residues" evidence="1">
    <location>
        <begin position="862"/>
        <end position="902"/>
    </location>
</feature>
<feature type="region of interest" description="Disordered" evidence="1">
    <location>
        <begin position="996"/>
        <end position="1061"/>
    </location>
</feature>
<feature type="region of interest" description="Disordered" evidence="1">
    <location>
        <begin position="261"/>
        <end position="304"/>
    </location>
</feature>
<feature type="compositionally biased region" description="Basic and acidic residues" evidence="1">
    <location>
        <begin position="404"/>
        <end position="422"/>
    </location>
</feature>
<name>A0ABP0FNG4_CLALP</name>
<feature type="compositionally biased region" description="Basic and acidic residues" evidence="1">
    <location>
        <begin position="1278"/>
        <end position="1292"/>
    </location>
</feature>
<proteinExistence type="predicted"/>
<feature type="compositionally biased region" description="Basic and acidic residues" evidence="1">
    <location>
        <begin position="372"/>
        <end position="382"/>
    </location>
</feature>
<feature type="region of interest" description="Disordered" evidence="1">
    <location>
        <begin position="83"/>
        <end position="136"/>
    </location>
</feature>
<feature type="region of interest" description="Disordered" evidence="1">
    <location>
        <begin position="814"/>
        <end position="933"/>
    </location>
</feature>
<feature type="region of interest" description="Disordered" evidence="1">
    <location>
        <begin position="1218"/>
        <end position="1424"/>
    </location>
</feature>
<evidence type="ECO:0000256" key="1">
    <source>
        <dbReference type="SAM" id="MobiDB-lite"/>
    </source>
</evidence>
<feature type="compositionally biased region" description="Basic and acidic residues" evidence="1">
    <location>
        <begin position="1299"/>
        <end position="1370"/>
    </location>
</feature>
<feature type="region of interest" description="Disordered" evidence="1">
    <location>
        <begin position="1116"/>
        <end position="1160"/>
    </location>
</feature>
<feature type="compositionally biased region" description="Low complexity" evidence="1">
    <location>
        <begin position="1119"/>
        <end position="1129"/>
    </location>
</feature>
<feature type="compositionally biased region" description="Polar residues" evidence="1">
    <location>
        <begin position="83"/>
        <end position="117"/>
    </location>
</feature>
<organism evidence="2 3">
    <name type="scientific">Clavelina lepadiformis</name>
    <name type="common">Light-bulb sea squirt</name>
    <name type="synonym">Ascidia lepadiformis</name>
    <dbReference type="NCBI Taxonomy" id="159417"/>
    <lineage>
        <taxon>Eukaryota</taxon>
        <taxon>Metazoa</taxon>
        <taxon>Chordata</taxon>
        <taxon>Tunicata</taxon>
        <taxon>Ascidiacea</taxon>
        <taxon>Aplousobranchia</taxon>
        <taxon>Clavelinidae</taxon>
        <taxon>Clavelina</taxon>
    </lineage>
</organism>